<proteinExistence type="inferred from homology"/>
<evidence type="ECO:0000256" key="2">
    <source>
        <dbReference type="SAM" id="Phobius"/>
    </source>
</evidence>
<name>A0A396RZ46_9SPHN</name>
<gene>
    <name evidence="3" type="ORF">D1610_02450</name>
</gene>
<feature type="transmembrane region" description="Helical" evidence="2">
    <location>
        <begin position="194"/>
        <end position="217"/>
    </location>
</feature>
<evidence type="ECO:0000313" key="3">
    <source>
        <dbReference type="EMBL" id="RHW19011.1"/>
    </source>
</evidence>
<feature type="transmembrane region" description="Helical" evidence="2">
    <location>
        <begin position="392"/>
        <end position="418"/>
    </location>
</feature>
<reference evidence="3 4" key="1">
    <citation type="submission" date="2018-08" db="EMBL/GenBank/DDBJ databases">
        <title>The multiple taxonomic identification of Sphingomonas gilva.</title>
        <authorList>
            <person name="Zhu D."/>
            <person name="Zheng S."/>
        </authorList>
    </citation>
    <scope>NUCLEOTIDE SEQUENCE [LARGE SCALE GENOMIC DNA]</scope>
    <source>
        <strain evidence="3 4">ZDH117</strain>
    </source>
</reference>
<accession>A0A396RZ46</accession>
<feature type="transmembrane region" description="Helical" evidence="2">
    <location>
        <begin position="161"/>
        <end position="182"/>
    </location>
</feature>
<comment type="caution">
    <text evidence="3">The sequence shown here is derived from an EMBL/GenBank/DDBJ whole genome shotgun (WGS) entry which is preliminary data.</text>
</comment>
<feature type="transmembrane region" description="Helical" evidence="2">
    <location>
        <begin position="250"/>
        <end position="275"/>
    </location>
</feature>
<dbReference type="RefSeq" id="WP_118862518.1">
    <property type="nucleotide sequence ID" value="NZ_QWLV01000001.1"/>
</dbReference>
<dbReference type="InterPro" id="IPR039672">
    <property type="entry name" value="MFS_2"/>
</dbReference>
<feature type="transmembrane region" description="Helical" evidence="2">
    <location>
        <begin position="118"/>
        <end position="141"/>
    </location>
</feature>
<feature type="transmembrane region" description="Helical" evidence="2">
    <location>
        <begin position="320"/>
        <end position="337"/>
    </location>
</feature>
<dbReference type="InterPro" id="IPR036259">
    <property type="entry name" value="MFS_trans_sf"/>
</dbReference>
<organism evidence="3 4">
    <name type="scientific">Sphingomonas gilva</name>
    <dbReference type="NCBI Taxonomy" id="2305907"/>
    <lineage>
        <taxon>Bacteria</taxon>
        <taxon>Pseudomonadati</taxon>
        <taxon>Pseudomonadota</taxon>
        <taxon>Alphaproteobacteria</taxon>
        <taxon>Sphingomonadales</taxon>
        <taxon>Sphingomonadaceae</taxon>
        <taxon>Sphingomonas</taxon>
    </lineage>
</organism>
<dbReference type="GO" id="GO:0008643">
    <property type="term" value="P:carbohydrate transport"/>
    <property type="evidence" value="ECO:0007669"/>
    <property type="project" value="InterPro"/>
</dbReference>
<protein>
    <submittedName>
        <fullName evidence="3">MFS transporter</fullName>
    </submittedName>
</protein>
<keyword evidence="2" id="KW-1133">Transmembrane helix</keyword>
<dbReference type="PANTHER" id="PTHR11328:SF24">
    <property type="entry name" value="MAJOR FACILITATOR SUPERFAMILY (MFS) PROFILE DOMAIN-CONTAINING PROTEIN"/>
    <property type="match status" value="1"/>
</dbReference>
<dbReference type="EMBL" id="QWLV01000001">
    <property type="protein sequence ID" value="RHW19011.1"/>
    <property type="molecule type" value="Genomic_DNA"/>
</dbReference>
<feature type="transmembrane region" description="Helical" evidence="2">
    <location>
        <begin position="349"/>
        <end position="371"/>
    </location>
</feature>
<dbReference type="Gene3D" id="1.20.1250.20">
    <property type="entry name" value="MFS general substrate transporter like domains"/>
    <property type="match status" value="1"/>
</dbReference>
<feature type="transmembrane region" description="Helical" evidence="2">
    <location>
        <begin position="50"/>
        <end position="69"/>
    </location>
</feature>
<evidence type="ECO:0000313" key="4">
    <source>
        <dbReference type="Proteomes" id="UP000266693"/>
    </source>
</evidence>
<feature type="transmembrane region" description="Helical" evidence="2">
    <location>
        <begin position="20"/>
        <end position="44"/>
    </location>
</feature>
<evidence type="ECO:0000256" key="1">
    <source>
        <dbReference type="ARBA" id="ARBA00009617"/>
    </source>
</evidence>
<dbReference type="Pfam" id="PF13347">
    <property type="entry name" value="MFS_2"/>
    <property type="match status" value="1"/>
</dbReference>
<keyword evidence="2" id="KW-0812">Transmembrane</keyword>
<feature type="transmembrane region" description="Helical" evidence="2">
    <location>
        <begin position="287"/>
        <end position="308"/>
    </location>
</feature>
<dbReference type="GO" id="GO:0015293">
    <property type="term" value="F:symporter activity"/>
    <property type="evidence" value="ECO:0007669"/>
    <property type="project" value="InterPro"/>
</dbReference>
<feature type="transmembrane region" description="Helical" evidence="2">
    <location>
        <begin position="90"/>
        <end position="106"/>
    </location>
</feature>
<dbReference type="AlphaFoldDB" id="A0A396RZ46"/>
<dbReference type="Proteomes" id="UP000266693">
    <property type="component" value="Unassembled WGS sequence"/>
</dbReference>
<comment type="similarity">
    <text evidence="1">Belongs to the sodium:galactoside symporter (TC 2.A.2) family.</text>
</comment>
<feature type="transmembrane region" description="Helical" evidence="2">
    <location>
        <begin position="438"/>
        <end position="460"/>
    </location>
</feature>
<keyword evidence="4" id="KW-1185">Reference proteome</keyword>
<keyword evidence="2" id="KW-0472">Membrane</keyword>
<dbReference type="GO" id="GO:0005886">
    <property type="term" value="C:plasma membrane"/>
    <property type="evidence" value="ECO:0007669"/>
    <property type="project" value="TreeGrafter"/>
</dbReference>
<dbReference type="SUPFAM" id="SSF103473">
    <property type="entry name" value="MFS general substrate transporter"/>
    <property type="match status" value="1"/>
</dbReference>
<sequence length="492" mass="52897">MSSQHSATPAPRALSARSRWSFGLGSLAYGVKDSGFATFLLIYYNQVVGLPAASVGIAIMCALVIEAFADPLVGTLSDRTRSRWGRRHPWMYASALPVALGWVLLFNPPEMGEGATLVYLFSAALLVRIALSMFEIPSVALGPELSSDYDERTRLFSYRYLFGWGAGLLMLFLAYGVFLVPSPEYPNGLTNADGYTAFALTGAAIMFVAIIVSSIGLHHEIPRLPKADANVAGLRQHFGEFAESIRNKAFLVLMAAGLFAYTAQGISFALSNYMYPFVWRFSGGTLQLVPVVLFIAAIIAFFGAPMLARRGDKPRVAMRLMVANGVFAAAPYLLRLAGILPEPGTTGQVAILFVFFIVNTACGIGAFIVGASMMADVVEDSETRTGRRSEGVFFAGSFFVQKLVGGLGIGMAGLILWFAGFPDAAKPGEVGEATIDRLTIVFMALHFSTTIAAAICYRFFPFGRAEHEERLARVLRAEVEAVAPSPLSGPPA</sequence>
<dbReference type="OrthoDB" id="9764596at2"/>
<dbReference type="PANTHER" id="PTHR11328">
    <property type="entry name" value="MAJOR FACILITATOR SUPERFAMILY DOMAIN-CONTAINING PROTEIN"/>
    <property type="match status" value="1"/>
</dbReference>